<comment type="function">
    <text evidence="1 11">Part of the binding-protein-dependent transport system for molybdenum; probably responsible for the translocation of the substrate across the membrane.</text>
</comment>
<evidence type="ECO:0000256" key="3">
    <source>
        <dbReference type="ARBA" id="ARBA00007069"/>
    </source>
</evidence>
<organism evidence="13 14">
    <name type="scientific">Massilia terrae</name>
    <dbReference type="NCBI Taxonomy" id="1811224"/>
    <lineage>
        <taxon>Bacteria</taxon>
        <taxon>Pseudomonadati</taxon>
        <taxon>Pseudomonadota</taxon>
        <taxon>Betaproteobacteria</taxon>
        <taxon>Burkholderiales</taxon>
        <taxon>Oxalobacteraceae</taxon>
        <taxon>Telluria group</taxon>
        <taxon>Massilia</taxon>
    </lineage>
</organism>
<dbReference type="Proteomes" id="UP001204621">
    <property type="component" value="Unassembled WGS sequence"/>
</dbReference>
<evidence type="ECO:0000256" key="11">
    <source>
        <dbReference type="RuleBase" id="RU365097"/>
    </source>
</evidence>
<dbReference type="InterPro" id="IPR000515">
    <property type="entry name" value="MetI-like"/>
</dbReference>
<comment type="similarity">
    <text evidence="3 11">Belongs to the binding-protein-dependent transport system permease family. CysTW subfamily.</text>
</comment>
<comment type="subcellular location">
    <subcellularLocation>
        <location evidence="11">Cell inner membrane</location>
        <topology evidence="11">Multi-pass membrane protein</topology>
    </subcellularLocation>
    <subcellularLocation>
        <location evidence="2 10">Cell membrane</location>
        <topology evidence="2 10">Multi-pass membrane protein</topology>
    </subcellularLocation>
</comment>
<dbReference type="InterPro" id="IPR011867">
    <property type="entry name" value="ModB_ABC"/>
</dbReference>
<feature type="transmembrane region" description="Helical" evidence="10">
    <location>
        <begin position="193"/>
        <end position="213"/>
    </location>
</feature>
<keyword evidence="4 10" id="KW-0813">Transport</keyword>
<keyword evidence="11" id="KW-0997">Cell inner membrane</keyword>
<evidence type="ECO:0000256" key="7">
    <source>
        <dbReference type="ARBA" id="ARBA00022692"/>
    </source>
</evidence>
<gene>
    <name evidence="13" type="primary">modB</name>
    <name evidence="13" type="ORF">NX778_06550</name>
</gene>
<dbReference type="CDD" id="cd06261">
    <property type="entry name" value="TM_PBP2"/>
    <property type="match status" value="1"/>
</dbReference>
<keyword evidence="14" id="KW-1185">Reference proteome</keyword>
<sequence length="223" mass="23508">MNGAASALALSLKVSLLATAIDLVLGVAVGYLLARTRFIGRDLLDSMLTLPMVMPPTVLGYYLLVLLGRHGAIGAWLRDSFGINLIFTWQGAVIAAAVVAFPLVFKPARAAFESIDQRVENAARVLGVSERALFFRVTLPLAWRGILAGVLLAFARAMGEFGATLMVAGSIPGRTQTLSIAVYEAVQAGQDDIANGLVLITSAVCIAVLLTAGRLAPGQAFRR</sequence>
<dbReference type="PANTHER" id="PTHR30183:SF3">
    <property type="entry name" value="MOLYBDENUM TRANSPORT SYSTEM PERMEASE PROTEIN MODB"/>
    <property type="match status" value="1"/>
</dbReference>
<dbReference type="Pfam" id="PF00528">
    <property type="entry name" value="BPD_transp_1"/>
    <property type="match status" value="1"/>
</dbReference>
<feature type="transmembrane region" description="Helical" evidence="10">
    <location>
        <begin position="46"/>
        <end position="67"/>
    </location>
</feature>
<dbReference type="NCBIfam" id="TIGR02141">
    <property type="entry name" value="modB_ABC"/>
    <property type="match status" value="1"/>
</dbReference>
<keyword evidence="5" id="KW-1003">Cell membrane</keyword>
<evidence type="ECO:0000256" key="2">
    <source>
        <dbReference type="ARBA" id="ARBA00004651"/>
    </source>
</evidence>
<keyword evidence="9 10" id="KW-0472">Membrane</keyword>
<feature type="domain" description="ABC transmembrane type-1" evidence="12">
    <location>
        <begin position="8"/>
        <end position="210"/>
    </location>
</feature>
<dbReference type="Gene3D" id="1.10.3720.10">
    <property type="entry name" value="MetI-like"/>
    <property type="match status" value="1"/>
</dbReference>
<accession>A0ABT2CUR5</accession>
<protein>
    <recommendedName>
        <fullName evidence="11">Molybdenum transport system permease</fullName>
    </recommendedName>
</protein>
<comment type="caution">
    <text evidence="13">The sequence shown here is derived from an EMBL/GenBank/DDBJ whole genome shotgun (WGS) entry which is preliminary data.</text>
</comment>
<evidence type="ECO:0000256" key="8">
    <source>
        <dbReference type="ARBA" id="ARBA00022989"/>
    </source>
</evidence>
<evidence type="ECO:0000313" key="14">
    <source>
        <dbReference type="Proteomes" id="UP001204621"/>
    </source>
</evidence>
<dbReference type="PROSITE" id="PS50928">
    <property type="entry name" value="ABC_TM1"/>
    <property type="match status" value="1"/>
</dbReference>
<dbReference type="NCBIfam" id="NF038017">
    <property type="entry name" value="ABC_perm1"/>
    <property type="match status" value="1"/>
</dbReference>
<evidence type="ECO:0000256" key="6">
    <source>
        <dbReference type="ARBA" id="ARBA00022505"/>
    </source>
</evidence>
<name>A0ABT2CUR5_9BURK</name>
<evidence type="ECO:0000256" key="4">
    <source>
        <dbReference type="ARBA" id="ARBA00022448"/>
    </source>
</evidence>
<reference evidence="13 14" key="1">
    <citation type="submission" date="2022-08" db="EMBL/GenBank/DDBJ databases">
        <title>Reclassification of Massilia species as members of the genera Telluria, Duganella, Pseudoduganella, Mokoshia gen. nov. and Zemynaea gen. nov. using orthogonal and non-orthogonal genome-based approaches.</title>
        <authorList>
            <person name="Bowman J.P."/>
        </authorList>
    </citation>
    <scope>NUCLEOTIDE SEQUENCE [LARGE SCALE GENOMIC DNA]</scope>
    <source>
        <strain evidence="13 14">JCM 31606</strain>
    </source>
</reference>
<dbReference type="SUPFAM" id="SSF161098">
    <property type="entry name" value="MetI-like"/>
    <property type="match status" value="1"/>
</dbReference>
<feature type="transmembrane region" description="Helical" evidence="10">
    <location>
        <begin position="87"/>
        <end position="105"/>
    </location>
</feature>
<dbReference type="PANTHER" id="PTHR30183">
    <property type="entry name" value="MOLYBDENUM TRANSPORT SYSTEM PERMEASE PROTEIN MODB"/>
    <property type="match status" value="1"/>
</dbReference>
<evidence type="ECO:0000256" key="9">
    <source>
        <dbReference type="ARBA" id="ARBA00023136"/>
    </source>
</evidence>
<dbReference type="InterPro" id="IPR049783">
    <property type="entry name" value="ABC_perm_TupB-like"/>
</dbReference>
<dbReference type="EMBL" id="JANUGU010000001">
    <property type="protein sequence ID" value="MCS0657721.1"/>
    <property type="molecule type" value="Genomic_DNA"/>
</dbReference>
<evidence type="ECO:0000256" key="1">
    <source>
        <dbReference type="ARBA" id="ARBA00002949"/>
    </source>
</evidence>
<proteinExistence type="inferred from homology"/>
<dbReference type="RefSeq" id="WP_258810865.1">
    <property type="nucleotide sequence ID" value="NZ_JANUGU010000001.1"/>
</dbReference>
<evidence type="ECO:0000256" key="10">
    <source>
        <dbReference type="RuleBase" id="RU363032"/>
    </source>
</evidence>
<keyword evidence="8 10" id="KW-1133">Transmembrane helix</keyword>
<keyword evidence="7 10" id="KW-0812">Transmembrane</keyword>
<evidence type="ECO:0000256" key="5">
    <source>
        <dbReference type="ARBA" id="ARBA00022475"/>
    </source>
</evidence>
<keyword evidence="6 11" id="KW-0500">Molybdenum</keyword>
<evidence type="ECO:0000313" key="13">
    <source>
        <dbReference type="EMBL" id="MCS0657721.1"/>
    </source>
</evidence>
<evidence type="ECO:0000259" key="12">
    <source>
        <dbReference type="PROSITE" id="PS50928"/>
    </source>
</evidence>
<feature type="transmembrane region" description="Helical" evidence="10">
    <location>
        <begin position="12"/>
        <end position="34"/>
    </location>
</feature>
<feature type="transmembrane region" description="Helical" evidence="10">
    <location>
        <begin position="133"/>
        <end position="155"/>
    </location>
</feature>
<dbReference type="InterPro" id="IPR035906">
    <property type="entry name" value="MetI-like_sf"/>
</dbReference>